<protein>
    <recommendedName>
        <fullName evidence="4">CCHC-type domain-containing protein</fullName>
    </recommendedName>
</protein>
<keyword evidence="1" id="KW-0479">Metal-binding</keyword>
<evidence type="ECO:0000256" key="3">
    <source>
        <dbReference type="SAM" id="MobiDB-lite"/>
    </source>
</evidence>
<feature type="domain" description="CCHC-type" evidence="4">
    <location>
        <begin position="490"/>
        <end position="505"/>
    </location>
</feature>
<dbReference type="GO" id="GO:0008270">
    <property type="term" value="F:zinc ion binding"/>
    <property type="evidence" value="ECO:0007669"/>
    <property type="project" value="UniProtKB-KW"/>
</dbReference>
<dbReference type="GO" id="GO:0006508">
    <property type="term" value="P:proteolysis"/>
    <property type="evidence" value="ECO:0007669"/>
    <property type="project" value="InterPro"/>
</dbReference>
<proteinExistence type="predicted"/>
<name>A0A9P1IK88_9PELO</name>
<dbReference type="InterPro" id="IPR021109">
    <property type="entry name" value="Peptidase_aspartic_dom_sf"/>
</dbReference>
<organism evidence="5 6">
    <name type="scientific">Caenorhabditis angaria</name>
    <dbReference type="NCBI Taxonomy" id="860376"/>
    <lineage>
        <taxon>Eukaryota</taxon>
        <taxon>Metazoa</taxon>
        <taxon>Ecdysozoa</taxon>
        <taxon>Nematoda</taxon>
        <taxon>Chromadorea</taxon>
        <taxon>Rhabditida</taxon>
        <taxon>Rhabditina</taxon>
        <taxon>Rhabditomorpha</taxon>
        <taxon>Rhabditoidea</taxon>
        <taxon>Rhabditidae</taxon>
        <taxon>Peloderinae</taxon>
        <taxon>Caenorhabditis</taxon>
    </lineage>
</organism>
<accession>A0A9P1IK88</accession>
<dbReference type="PROSITE" id="PS00141">
    <property type="entry name" value="ASP_PROTEASE"/>
    <property type="match status" value="1"/>
</dbReference>
<dbReference type="EMBL" id="CANHGI010000004">
    <property type="protein sequence ID" value="CAI5447107.1"/>
    <property type="molecule type" value="Genomic_DNA"/>
</dbReference>
<gene>
    <name evidence="5" type="ORF">CAMP_LOCUS9744</name>
</gene>
<feature type="compositionally biased region" description="Basic and acidic residues" evidence="3">
    <location>
        <begin position="252"/>
        <end position="271"/>
    </location>
</feature>
<reference evidence="5" key="1">
    <citation type="submission" date="2022-11" db="EMBL/GenBank/DDBJ databases">
        <authorList>
            <person name="Kikuchi T."/>
        </authorList>
    </citation>
    <scope>NUCLEOTIDE SEQUENCE</scope>
    <source>
        <strain evidence="5">PS1010</strain>
    </source>
</reference>
<evidence type="ECO:0000259" key="4">
    <source>
        <dbReference type="PROSITE" id="PS50158"/>
    </source>
</evidence>
<keyword evidence="6" id="KW-1185">Reference proteome</keyword>
<dbReference type="Gene3D" id="2.40.70.10">
    <property type="entry name" value="Acid Proteases"/>
    <property type="match status" value="1"/>
</dbReference>
<sequence>MSTKSEKKSTKLSEATVVEDVEQKIAQETDKSPMFVMDSAKWEECLVQAQNVVADAIKKAKEVAVNDSNLLEQEADYVLKPVMDIKDVFVELMKGQAKESVGASPNEKEAKILRYLARYYSRKELVRKMKEMKSKLEAQTKIVAEKDQSIARLEEKMKCCGEKRLRDQSPTPSVQVRDFVDDDDGKSSMSDESEVEQDGGNMMGNGKKSECLGNFKNFHKKRGEEVGCEKSNTEKWVRYLPNDDDANGIDVGSRKDENLEPSAKEKKKKEYSDIGRWMRTGALPDPPVFTGKSDENFEEFMTVFNMKFGTILSSRREKSMLLSGKFLGGSAKKVFESMDIEENWTWDKQVQEFEKLLNTSRVNKAEKANEDWLSMERKSDESLMDYLIEMERVAKLAFGNLPKLQIDILKTTKLLQATRRNSMLSGLLVMKRSDLEKGKQYAPLKAAALQFEHDEKKRENRKNRDNKEEKIKDQKKESEKESEDDEEKPRCYKCRSTDHFASKCPLKEVKRVKTVEGDQIEIKEKSKIAGKMVDILIDSGADVSLMSTGMLEYLKEGLKNWQEKVREKPAEDMKIFDANQKIIKVIKQVEIEVEIKGRTSQINFEIVKNKSKFVILGSNSFGQFGIYLAWKSNIVVSSGEVKRIERNSANVSTVQIKEATKVPERKSAAKNNVERKKGFSGVQCNYLNYSSSKSRKVATAERYAADCVGKLAGSGGSGVEGRPNKEPIALVGISKMSLDVVVRKFIDGLADEVAAQVLERLSHEADIYGGGDWIDRDKRHPLIEKEFDTAGPI</sequence>
<evidence type="ECO:0000313" key="6">
    <source>
        <dbReference type="Proteomes" id="UP001152747"/>
    </source>
</evidence>
<dbReference type="AlphaFoldDB" id="A0A9P1IK88"/>
<keyword evidence="2" id="KW-0175">Coiled coil</keyword>
<evidence type="ECO:0000256" key="1">
    <source>
        <dbReference type="PROSITE-ProRule" id="PRU00047"/>
    </source>
</evidence>
<keyword evidence="1" id="KW-0862">Zinc</keyword>
<feature type="compositionally biased region" description="Basic and acidic residues" evidence="3">
    <location>
        <begin position="452"/>
        <end position="479"/>
    </location>
</feature>
<dbReference type="InterPro" id="IPR001878">
    <property type="entry name" value="Znf_CCHC"/>
</dbReference>
<feature type="region of interest" description="Disordered" evidence="3">
    <location>
        <begin position="452"/>
        <end position="490"/>
    </location>
</feature>
<dbReference type="OrthoDB" id="5876729at2759"/>
<dbReference type="SUPFAM" id="SSF50630">
    <property type="entry name" value="Acid proteases"/>
    <property type="match status" value="1"/>
</dbReference>
<feature type="region of interest" description="Disordered" evidence="3">
    <location>
        <begin position="161"/>
        <end position="207"/>
    </location>
</feature>
<evidence type="ECO:0000256" key="2">
    <source>
        <dbReference type="SAM" id="Coils"/>
    </source>
</evidence>
<evidence type="ECO:0000313" key="5">
    <source>
        <dbReference type="EMBL" id="CAI5447107.1"/>
    </source>
</evidence>
<keyword evidence="1" id="KW-0863">Zinc-finger</keyword>
<dbReference type="InterPro" id="IPR001969">
    <property type="entry name" value="Aspartic_peptidase_AS"/>
</dbReference>
<feature type="region of interest" description="Disordered" evidence="3">
    <location>
        <begin position="247"/>
        <end position="271"/>
    </location>
</feature>
<dbReference type="GO" id="GO:0003676">
    <property type="term" value="F:nucleic acid binding"/>
    <property type="evidence" value="ECO:0007669"/>
    <property type="project" value="InterPro"/>
</dbReference>
<dbReference type="CDD" id="cd00303">
    <property type="entry name" value="retropepsin_like"/>
    <property type="match status" value="1"/>
</dbReference>
<feature type="coiled-coil region" evidence="2">
    <location>
        <begin position="122"/>
        <end position="156"/>
    </location>
</feature>
<dbReference type="Proteomes" id="UP001152747">
    <property type="component" value="Unassembled WGS sequence"/>
</dbReference>
<dbReference type="PROSITE" id="PS50158">
    <property type="entry name" value="ZF_CCHC"/>
    <property type="match status" value="1"/>
</dbReference>
<dbReference type="GO" id="GO:0004190">
    <property type="term" value="F:aspartic-type endopeptidase activity"/>
    <property type="evidence" value="ECO:0007669"/>
    <property type="project" value="InterPro"/>
</dbReference>
<comment type="caution">
    <text evidence="5">The sequence shown here is derived from an EMBL/GenBank/DDBJ whole genome shotgun (WGS) entry which is preliminary data.</text>
</comment>